<name>A0AAW1SFK2_9CHLO</name>
<accession>A0AAW1SFK2</accession>
<feature type="compositionally biased region" description="Acidic residues" evidence="1">
    <location>
        <begin position="89"/>
        <end position="103"/>
    </location>
</feature>
<organism evidence="2 3">
    <name type="scientific">Apatococcus lobatus</name>
    <dbReference type="NCBI Taxonomy" id="904363"/>
    <lineage>
        <taxon>Eukaryota</taxon>
        <taxon>Viridiplantae</taxon>
        <taxon>Chlorophyta</taxon>
        <taxon>core chlorophytes</taxon>
        <taxon>Trebouxiophyceae</taxon>
        <taxon>Chlorellales</taxon>
        <taxon>Chlorellaceae</taxon>
        <taxon>Apatococcus</taxon>
    </lineage>
</organism>
<protein>
    <submittedName>
        <fullName evidence="2">Uncharacterized protein</fullName>
    </submittedName>
</protein>
<proteinExistence type="predicted"/>
<keyword evidence="3" id="KW-1185">Reference proteome</keyword>
<dbReference type="Proteomes" id="UP001438707">
    <property type="component" value="Unassembled WGS sequence"/>
</dbReference>
<sequence length="205" mass="22307">MRASADRHGPPGTDPRPYRPRPDKSRSAADRPNERGRVPYKKGNLISGPSRDPKKIAQIAAAQDEASDSGQEQDQYEHDQSEGDYASFQEEEADSLEDSDAENLDVLQAFPIQLSSVQPQALTHEDDPSPMVISTLSKSLDAVQVSSAQRAGGNRPMMPEGISQEDMETPLSEAVHKGFRNVRNTPHNDPVGHAGGLSFLLFSCS</sequence>
<comment type="caution">
    <text evidence="2">The sequence shown here is derived from an EMBL/GenBank/DDBJ whole genome shotgun (WGS) entry which is preliminary data.</text>
</comment>
<feature type="region of interest" description="Disordered" evidence="1">
    <location>
        <begin position="1"/>
        <end position="104"/>
    </location>
</feature>
<dbReference type="AlphaFoldDB" id="A0AAW1SFK2"/>
<gene>
    <name evidence="2" type="ORF">WJX74_002236</name>
</gene>
<evidence type="ECO:0000313" key="3">
    <source>
        <dbReference type="Proteomes" id="UP001438707"/>
    </source>
</evidence>
<feature type="compositionally biased region" description="Basic and acidic residues" evidence="1">
    <location>
        <begin position="16"/>
        <end position="37"/>
    </location>
</feature>
<evidence type="ECO:0000313" key="2">
    <source>
        <dbReference type="EMBL" id="KAK9844423.1"/>
    </source>
</evidence>
<reference evidence="2 3" key="1">
    <citation type="journal article" date="2024" name="Nat. Commun.">
        <title>Phylogenomics reveals the evolutionary origins of lichenization in chlorophyte algae.</title>
        <authorList>
            <person name="Puginier C."/>
            <person name="Libourel C."/>
            <person name="Otte J."/>
            <person name="Skaloud P."/>
            <person name="Haon M."/>
            <person name="Grisel S."/>
            <person name="Petersen M."/>
            <person name="Berrin J.G."/>
            <person name="Delaux P.M."/>
            <person name="Dal Grande F."/>
            <person name="Keller J."/>
        </authorList>
    </citation>
    <scope>NUCLEOTIDE SEQUENCE [LARGE SCALE GENOMIC DNA]</scope>
    <source>
        <strain evidence="2 3">SAG 2145</strain>
    </source>
</reference>
<dbReference type="EMBL" id="JALJOS010000001">
    <property type="protein sequence ID" value="KAK9844423.1"/>
    <property type="molecule type" value="Genomic_DNA"/>
</dbReference>
<evidence type="ECO:0000256" key="1">
    <source>
        <dbReference type="SAM" id="MobiDB-lite"/>
    </source>
</evidence>